<dbReference type="RefSeq" id="WP_145369991.1">
    <property type="nucleotide sequence ID" value="NZ_CP036275.1"/>
</dbReference>
<dbReference type="KEGG" id="mri:Mal4_30700"/>
<dbReference type="GO" id="GO:0022857">
    <property type="term" value="F:transmembrane transporter activity"/>
    <property type="evidence" value="ECO:0007669"/>
    <property type="project" value="InterPro"/>
</dbReference>
<dbReference type="EMBL" id="CP036275">
    <property type="protein sequence ID" value="QDU38740.1"/>
    <property type="molecule type" value="Genomic_DNA"/>
</dbReference>
<evidence type="ECO:0000256" key="5">
    <source>
        <dbReference type="ARBA" id="ARBA00023136"/>
    </source>
</evidence>
<dbReference type="SUPFAM" id="SSF53850">
    <property type="entry name" value="Periplasmic binding protein-like II"/>
    <property type="match status" value="1"/>
</dbReference>
<dbReference type="FunFam" id="1.10.3720.10:FF:000001">
    <property type="entry name" value="Glycine betaine ABC transporter, permease"/>
    <property type="match status" value="1"/>
</dbReference>
<evidence type="ECO:0000256" key="2">
    <source>
        <dbReference type="ARBA" id="ARBA00022448"/>
    </source>
</evidence>
<dbReference type="GO" id="GO:0031460">
    <property type="term" value="P:glycine betaine transport"/>
    <property type="evidence" value="ECO:0007669"/>
    <property type="project" value="TreeGrafter"/>
</dbReference>
<evidence type="ECO:0000256" key="4">
    <source>
        <dbReference type="ARBA" id="ARBA00022989"/>
    </source>
</evidence>
<dbReference type="PANTHER" id="PTHR30177:SF4">
    <property type="entry name" value="OSMOPROTECTANT IMPORT PERMEASE PROTEIN OSMW"/>
    <property type="match status" value="1"/>
</dbReference>
<evidence type="ECO:0000256" key="8">
    <source>
        <dbReference type="RuleBase" id="RU363032"/>
    </source>
</evidence>
<keyword evidence="4 8" id="KW-1133">Transmembrane helix</keyword>
<feature type="transmembrane region" description="Helical" evidence="8">
    <location>
        <begin position="344"/>
        <end position="366"/>
    </location>
</feature>
<dbReference type="Pfam" id="PF00528">
    <property type="entry name" value="BPD_transp_1"/>
    <property type="match status" value="1"/>
</dbReference>
<comment type="similarity">
    <text evidence="8">Belongs to the binding-protein-dependent transport system permease family.</text>
</comment>
<protein>
    <submittedName>
        <fullName evidence="10">Choline transport system permease protein OpuBB</fullName>
    </submittedName>
</protein>
<evidence type="ECO:0000313" key="11">
    <source>
        <dbReference type="Proteomes" id="UP000320496"/>
    </source>
</evidence>
<comment type="similarity">
    <text evidence="7">In the N-terminal section; belongs to the binding-protein-dependent transport system permease family.</text>
</comment>
<name>A0A517Z8C2_9PLAN</name>
<accession>A0A517Z8C2</accession>
<dbReference type="AlphaFoldDB" id="A0A517Z8C2"/>
<feature type="domain" description="ABC transmembrane type-1" evidence="9">
    <location>
        <begin position="311"/>
        <end position="494"/>
    </location>
</feature>
<gene>
    <name evidence="10" type="primary">opuBB</name>
    <name evidence="10" type="ORF">Mal4_30700</name>
</gene>
<feature type="transmembrane region" description="Helical" evidence="8">
    <location>
        <begin position="471"/>
        <end position="493"/>
    </location>
</feature>
<evidence type="ECO:0000256" key="1">
    <source>
        <dbReference type="ARBA" id="ARBA00004651"/>
    </source>
</evidence>
<dbReference type="Proteomes" id="UP000320496">
    <property type="component" value="Chromosome"/>
</dbReference>
<keyword evidence="2 8" id="KW-0813">Transport</keyword>
<feature type="transmembrane region" description="Helical" evidence="8">
    <location>
        <begin position="372"/>
        <end position="389"/>
    </location>
</feature>
<dbReference type="OrthoDB" id="9801163at2"/>
<dbReference type="Gene3D" id="3.40.190.120">
    <property type="entry name" value="Osmoprotection protein (prox), domain 2"/>
    <property type="match status" value="1"/>
</dbReference>
<keyword evidence="3 8" id="KW-0812">Transmembrane</keyword>
<evidence type="ECO:0000259" key="9">
    <source>
        <dbReference type="PROSITE" id="PS50928"/>
    </source>
</evidence>
<reference evidence="10 11" key="1">
    <citation type="submission" date="2019-02" db="EMBL/GenBank/DDBJ databases">
        <title>Deep-cultivation of Planctomycetes and their phenomic and genomic characterization uncovers novel biology.</title>
        <authorList>
            <person name="Wiegand S."/>
            <person name="Jogler M."/>
            <person name="Boedeker C."/>
            <person name="Pinto D."/>
            <person name="Vollmers J."/>
            <person name="Rivas-Marin E."/>
            <person name="Kohn T."/>
            <person name="Peeters S.H."/>
            <person name="Heuer A."/>
            <person name="Rast P."/>
            <person name="Oberbeckmann S."/>
            <person name="Bunk B."/>
            <person name="Jeske O."/>
            <person name="Meyerdierks A."/>
            <person name="Storesund J.E."/>
            <person name="Kallscheuer N."/>
            <person name="Luecker S."/>
            <person name="Lage O.M."/>
            <person name="Pohl T."/>
            <person name="Merkel B.J."/>
            <person name="Hornburger P."/>
            <person name="Mueller R.-W."/>
            <person name="Bruemmer F."/>
            <person name="Labrenz M."/>
            <person name="Spormann A.M."/>
            <person name="Op den Camp H."/>
            <person name="Overmann J."/>
            <person name="Amann R."/>
            <person name="Jetten M.S.M."/>
            <person name="Mascher T."/>
            <person name="Medema M.H."/>
            <person name="Devos D.P."/>
            <person name="Kaster A.-K."/>
            <person name="Ovreas L."/>
            <person name="Rohde M."/>
            <person name="Galperin M.Y."/>
            <person name="Jogler C."/>
        </authorList>
    </citation>
    <scope>NUCLEOTIDE SEQUENCE [LARGE SCALE GENOMIC DNA]</scope>
    <source>
        <strain evidence="10 11">Mal4</strain>
    </source>
</reference>
<keyword evidence="5 8" id="KW-0472">Membrane</keyword>
<dbReference type="SUPFAM" id="SSF161098">
    <property type="entry name" value="MetI-like"/>
    <property type="match status" value="1"/>
</dbReference>
<evidence type="ECO:0000256" key="3">
    <source>
        <dbReference type="ARBA" id="ARBA00022692"/>
    </source>
</evidence>
<proteinExistence type="inferred from homology"/>
<comment type="subcellular location">
    <subcellularLocation>
        <location evidence="1 8">Cell membrane</location>
        <topology evidence="1 8">Multi-pass membrane protein</topology>
    </subcellularLocation>
</comment>
<dbReference type="GO" id="GO:0043190">
    <property type="term" value="C:ATP-binding cassette (ABC) transporter complex"/>
    <property type="evidence" value="ECO:0007669"/>
    <property type="project" value="InterPro"/>
</dbReference>
<keyword evidence="11" id="KW-1185">Reference proteome</keyword>
<evidence type="ECO:0000313" key="10">
    <source>
        <dbReference type="EMBL" id="QDU38740.1"/>
    </source>
</evidence>
<evidence type="ECO:0000256" key="6">
    <source>
        <dbReference type="ARBA" id="ARBA00035642"/>
    </source>
</evidence>
<sequence>MNIRSALPTLFVIAALFAGLHRSSEVIAQDQPTTVRIGSKSFTESVVLGEILSRLAEDAGAGVIHRTLGGTPVVWHALLAGEIDCYVEYTGTIKEEVLKGESITSTEQMRAELAERGVRMSEPLGFNNTYALAVSREIAEMYPDLKTISDLRRYPDLDYGFGNEFMRREDGWRELSAAYGLPRENASGLDHDLAYRGLDAGSIDVMDVYTTDAEIEYYDIHVLEDDLRFFPEYEAVILYRDELQQQSPEIVDSMLRLEGTLDASRMSALNARSKIDQVPEPIVAADFVREEFGIESQVDLETRPERLLRYTIEHLQLVGISVTAAILLAVPLGILAARVSWLGQLVLSAVGILQTIPSLAMFVILIPLLGVGPVPAIAALFLYSLLPIVRNTYTGLHDISPPLMESAEALGLPSGARLRLIELPLASRAILAGVKTAAVINIGTATLGGLINAGGYGEPIFAGIRLDRNDLLLEGAIPAALMALAAQGLFELLERWLVPKGLRGGSTASE</sequence>
<dbReference type="CDD" id="cd06261">
    <property type="entry name" value="TM_PBP2"/>
    <property type="match status" value="1"/>
</dbReference>
<evidence type="ECO:0000256" key="7">
    <source>
        <dbReference type="ARBA" id="ARBA00035652"/>
    </source>
</evidence>
<dbReference type="PANTHER" id="PTHR30177">
    <property type="entry name" value="GLYCINE BETAINE/L-PROLINE TRANSPORT SYSTEM PERMEASE PROTEIN PROW"/>
    <property type="match status" value="1"/>
</dbReference>
<dbReference type="InterPro" id="IPR000515">
    <property type="entry name" value="MetI-like"/>
</dbReference>
<comment type="similarity">
    <text evidence="6">In the C-terminal section; belongs to the OsmX family.</text>
</comment>
<dbReference type="InterPro" id="IPR007210">
    <property type="entry name" value="ABC_Gly_betaine_transp_sub-bd"/>
</dbReference>
<dbReference type="Pfam" id="PF04069">
    <property type="entry name" value="OpuAC"/>
    <property type="match status" value="1"/>
</dbReference>
<dbReference type="InterPro" id="IPR035906">
    <property type="entry name" value="MetI-like_sf"/>
</dbReference>
<dbReference type="InterPro" id="IPR051204">
    <property type="entry name" value="ABC_transp_perm/SBD"/>
</dbReference>
<dbReference type="Gene3D" id="3.40.190.10">
    <property type="entry name" value="Periplasmic binding protein-like II"/>
    <property type="match status" value="1"/>
</dbReference>
<dbReference type="PROSITE" id="PS50928">
    <property type="entry name" value="ABC_TM1"/>
    <property type="match status" value="1"/>
</dbReference>
<feature type="transmembrane region" description="Helical" evidence="8">
    <location>
        <begin position="429"/>
        <end position="451"/>
    </location>
</feature>
<dbReference type="Gene3D" id="1.10.3720.10">
    <property type="entry name" value="MetI-like"/>
    <property type="match status" value="1"/>
</dbReference>
<organism evidence="10 11">
    <name type="scientific">Maioricimonas rarisocia</name>
    <dbReference type="NCBI Taxonomy" id="2528026"/>
    <lineage>
        <taxon>Bacteria</taxon>
        <taxon>Pseudomonadati</taxon>
        <taxon>Planctomycetota</taxon>
        <taxon>Planctomycetia</taxon>
        <taxon>Planctomycetales</taxon>
        <taxon>Planctomycetaceae</taxon>
        <taxon>Maioricimonas</taxon>
    </lineage>
</organism>
<feature type="transmembrane region" description="Helical" evidence="8">
    <location>
        <begin position="315"/>
        <end position="337"/>
    </location>
</feature>